<dbReference type="SUPFAM" id="SSF109604">
    <property type="entry name" value="HD-domain/PDEase-like"/>
    <property type="match status" value="1"/>
</dbReference>
<feature type="domain" description="GGDEF" evidence="4">
    <location>
        <begin position="366"/>
        <end position="501"/>
    </location>
</feature>
<dbReference type="InterPro" id="IPR050469">
    <property type="entry name" value="Diguanylate_Cyclase"/>
</dbReference>
<organism evidence="6 7">
    <name type="scientific">Geoalkalibacter ferrihydriticus DSM 17813</name>
    <dbReference type="NCBI Taxonomy" id="1121915"/>
    <lineage>
        <taxon>Bacteria</taxon>
        <taxon>Pseudomonadati</taxon>
        <taxon>Thermodesulfobacteriota</taxon>
        <taxon>Desulfuromonadia</taxon>
        <taxon>Desulfuromonadales</taxon>
        <taxon>Geoalkalibacteraceae</taxon>
        <taxon>Geoalkalibacter</taxon>
    </lineage>
</organism>
<feature type="domain" description="HDOD" evidence="5">
    <location>
        <begin position="14"/>
        <end position="208"/>
    </location>
</feature>
<evidence type="ECO:0000256" key="3">
    <source>
        <dbReference type="SAM" id="Coils"/>
    </source>
</evidence>
<keyword evidence="3" id="KW-0175">Coiled coil</keyword>
<dbReference type="PANTHER" id="PTHR45138:SF9">
    <property type="entry name" value="DIGUANYLATE CYCLASE DGCM-RELATED"/>
    <property type="match status" value="1"/>
</dbReference>
<dbReference type="AlphaFoldDB" id="A0A0C2DSJ6"/>
<reference evidence="6 7" key="1">
    <citation type="submission" date="2014-12" db="EMBL/GenBank/DDBJ databases">
        <title>Genomes of Geoalkalibacter ferrihydriticus and Geoalkalibacter subterraneus, two haloalkaliphilic metal-reducing members of the Geobacteraceae.</title>
        <authorList>
            <person name="Badalamenti J.P."/>
            <person name="Torres C.I."/>
            <person name="Krajmalnik-Brown R."/>
            <person name="Bond D.R."/>
        </authorList>
    </citation>
    <scope>NUCLEOTIDE SEQUENCE [LARGE SCALE GENOMIC DNA]</scope>
    <source>
        <strain evidence="6 7">DSM 17813</strain>
    </source>
</reference>
<dbReference type="Pfam" id="PF08668">
    <property type="entry name" value="HDOD"/>
    <property type="match status" value="1"/>
</dbReference>
<dbReference type="InterPro" id="IPR000160">
    <property type="entry name" value="GGDEF_dom"/>
</dbReference>
<proteinExistence type="predicted"/>
<dbReference type="PANTHER" id="PTHR45138">
    <property type="entry name" value="REGULATORY COMPONENTS OF SENSORY TRANSDUCTION SYSTEM"/>
    <property type="match status" value="1"/>
</dbReference>
<accession>A0A0C2DSJ6</accession>
<evidence type="ECO:0000259" key="5">
    <source>
        <dbReference type="PROSITE" id="PS51833"/>
    </source>
</evidence>
<dbReference type="Pfam" id="PF00990">
    <property type="entry name" value="GGDEF"/>
    <property type="match status" value="1"/>
</dbReference>
<protein>
    <recommendedName>
        <fullName evidence="1">diguanylate cyclase</fullName>
        <ecNumber evidence="1">2.7.7.65</ecNumber>
    </recommendedName>
</protein>
<dbReference type="GO" id="GO:0052621">
    <property type="term" value="F:diguanylate cyclase activity"/>
    <property type="evidence" value="ECO:0007669"/>
    <property type="project" value="UniProtKB-EC"/>
</dbReference>
<gene>
    <name evidence="6" type="ORF">GFER_09450</name>
</gene>
<name>A0A0C2DSJ6_9BACT</name>
<dbReference type="RefSeq" id="WP_040098932.1">
    <property type="nucleotide sequence ID" value="NZ_JWJD01000003.1"/>
</dbReference>
<dbReference type="Gene3D" id="1.10.3210.10">
    <property type="entry name" value="Hypothetical protein af1432"/>
    <property type="match status" value="1"/>
</dbReference>
<dbReference type="FunFam" id="3.30.70.270:FF:000001">
    <property type="entry name" value="Diguanylate cyclase domain protein"/>
    <property type="match status" value="1"/>
</dbReference>
<evidence type="ECO:0000313" key="7">
    <source>
        <dbReference type="Proteomes" id="UP000035068"/>
    </source>
</evidence>
<dbReference type="Proteomes" id="UP000035068">
    <property type="component" value="Unassembled WGS sequence"/>
</dbReference>
<evidence type="ECO:0000313" key="6">
    <source>
        <dbReference type="EMBL" id="KIH76434.1"/>
    </source>
</evidence>
<dbReference type="EMBL" id="JWJD01000003">
    <property type="protein sequence ID" value="KIH76434.1"/>
    <property type="molecule type" value="Genomic_DNA"/>
</dbReference>
<feature type="coiled-coil region" evidence="3">
    <location>
        <begin position="290"/>
        <end position="338"/>
    </location>
</feature>
<dbReference type="PROSITE" id="PS50887">
    <property type="entry name" value="GGDEF"/>
    <property type="match status" value="1"/>
</dbReference>
<dbReference type="SUPFAM" id="SSF55073">
    <property type="entry name" value="Nucleotide cyclase"/>
    <property type="match status" value="1"/>
</dbReference>
<keyword evidence="7" id="KW-1185">Reference proteome</keyword>
<dbReference type="InterPro" id="IPR013976">
    <property type="entry name" value="HDOD"/>
</dbReference>
<comment type="caution">
    <text evidence="6">The sequence shown here is derived from an EMBL/GenBank/DDBJ whole genome shotgun (WGS) entry which is preliminary data.</text>
</comment>
<dbReference type="CDD" id="cd01949">
    <property type="entry name" value="GGDEF"/>
    <property type="match status" value="1"/>
</dbReference>
<dbReference type="PROSITE" id="PS51833">
    <property type="entry name" value="HDOD"/>
    <property type="match status" value="1"/>
</dbReference>
<evidence type="ECO:0000256" key="2">
    <source>
        <dbReference type="ARBA" id="ARBA00034247"/>
    </source>
</evidence>
<dbReference type="Gene3D" id="3.30.70.270">
    <property type="match status" value="1"/>
</dbReference>
<dbReference type="InterPro" id="IPR029787">
    <property type="entry name" value="Nucleotide_cyclase"/>
</dbReference>
<sequence length="505" mass="55656">MSAIQKILEQDIKLPSPPAIAVHILDAVRREDSSFRELGRIIASDPALSAKILRVANSSFYSLKYPVDTIEKAIAVLGVDQLKNIALSFVIAQGMRGNAEEGFDFDYFWRRAITAAVGADLVAQRMGCKTGDTFVSALLMDLGVMVMYFWSPARYVQALDSKRASRESLCSVEQRLFGFDHAEMGAEVLKAWGLPENIWMAVGRHHTGGEGRGADQPTQDVLCLADALSSIYHGSHSSQRIAYVKKRLGQYGIEGEQVDGLIDAVAEKTLEVLSSFDLAPGALRPFSQILQEANEELGKLNLSYEQLVVELKQAKEKAERLAHDLSEANEKLRELAFRDGLTGLYNHRYFQDLLDKEMGRAVRYGRPLGLVLFDIDHFKAINDNCGHPVGDQVLRALAGQFAALTRRTDVVARYGGEEFVIILPETDSKGIMVLSQRLRRGIEQMEISTEAGPLSITVSVGATSYEEGMGPRTKAELIDAADGALYAAKRGGRNQVRFRKLTESA</sequence>
<evidence type="ECO:0000256" key="1">
    <source>
        <dbReference type="ARBA" id="ARBA00012528"/>
    </source>
</evidence>
<dbReference type="InterPro" id="IPR043128">
    <property type="entry name" value="Rev_trsase/Diguanyl_cyclase"/>
</dbReference>
<comment type="catalytic activity">
    <reaction evidence="2">
        <text>2 GTP = 3',3'-c-di-GMP + 2 diphosphate</text>
        <dbReference type="Rhea" id="RHEA:24898"/>
        <dbReference type="ChEBI" id="CHEBI:33019"/>
        <dbReference type="ChEBI" id="CHEBI:37565"/>
        <dbReference type="ChEBI" id="CHEBI:58805"/>
        <dbReference type="EC" id="2.7.7.65"/>
    </reaction>
</comment>
<dbReference type="NCBIfam" id="TIGR00254">
    <property type="entry name" value="GGDEF"/>
    <property type="match status" value="1"/>
</dbReference>
<dbReference type="EC" id="2.7.7.65" evidence="1"/>
<dbReference type="SMART" id="SM00267">
    <property type="entry name" value="GGDEF"/>
    <property type="match status" value="1"/>
</dbReference>
<evidence type="ECO:0000259" key="4">
    <source>
        <dbReference type="PROSITE" id="PS50887"/>
    </source>
</evidence>